<proteinExistence type="predicted"/>
<dbReference type="AlphaFoldDB" id="A0AAV3B0A7"/>
<organism evidence="1 2">
    <name type="scientific">Pyxicephalus adspersus</name>
    <name type="common">African bullfrog</name>
    <dbReference type="NCBI Taxonomy" id="30357"/>
    <lineage>
        <taxon>Eukaryota</taxon>
        <taxon>Metazoa</taxon>
        <taxon>Chordata</taxon>
        <taxon>Craniata</taxon>
        <taxon>Vertebrata</taxon>
        <taxon>Euteleostomi</taxon>
        <taxon>Amphibia</taxon>
        <taxon>Batrachia</taxon>
        <taxon>Anura</taxon>
        <taxon>Neobatrachia</taxon>
        <taxon>Ranoidea</taxon>
        <taxon>Pyxicephalidae</taxon>
        <taxon>Pyxicephalinae</taxon>
        <taxon>Pyxicephalus</taxon>
    </lineage>
</organism>
<protein>
    <submittedName>
        <fullName evidence="1">Uncharacterized protein</fullName>
    </submittedName>
</protein>
<evidence type="ECO:0000313" key="2">
    <source>
        <dbReference type="Proteomes" id="UP001181693"/>
    </source>
</evidence>
<comment type="caution">
    <text evidence="1">The sequence shown here is derived from an EMBL/GenBank/DDBJ whole genome shotgun (WGS) entry which is preliminary data.</text>
</comment>
<sequence>MSPKYYLKLNICRLGHQFPPLCSAEEPGTKTEKRERRWRHLKLSLRRDEDITGWRPEICKSKVYYKTPGLIM</sequence>
<dbReference type="EMBL" id="DYDO01000001">
    <property type="protein sequence ID" value="DBA33730.1"/>
    <property type="molecule type" value="Genomic_DNA"/>
</dbReference>
<name>A0AAV3B0A7_PYXAD</name>
<evidence type="ECO:0000313" key="1">
    <source>
        <dbReference type="EMBL" id="DBA33730.1"/>
    </source>
</evidence>
<accession>A0AAV3B0A7</accession>
<dbReference type="Proteomes" id="UP001181693">
    <property type="component" value="Unassembled WGS sequence"/>
</dbReference>
<gene>
    <name evidence="1" type="ORF">GDO54_001369</name>
</gene>
<reference evidence="1" key="1">
    <citation type="thesis" date="2020" institute="ProQuest LLC" country="789 East Eisenhower Parkway, Ann Arbor, MI, USA">
        <title>Comparative Genomics and Chromosome Evolution.</title>
        <authorList>
            <person name="Mudd A.B."/>
        </authorList>
    </citation>
    <scope>NUCLEOTIDE SEQUENCE</scope>
    <source>
        <strain evidence="1">1538</strain>
        <tissue evidence="1">Blood</tissue>
    </source>
</reference>
<keyword evidence="2" id="KW-1185">Reference proteome</keyword>